<feature type="compositionally biased region" description="Basic and acidic residues" evidence="8">
    <location>
        <begin position="939"/>
        <end position="949"/>
    </location>
</feature>
<sequence>MFEYAAKRFPQRHCLGTREVLSEEDEVQPNGKVFKKVILGNYNWLSYDEAYHAALSFGSGLAALGQRPQCNIAIFCETRAEWLLTAQACFMYNFPLVTLYSTLGPTAIAHGLNETEVTHIITSKDLLQSRLKAILCEVPRLQYIIVVDSKPTSWPDLPRGIMVKNMDTVRDLGSRPDNFSVDRRMPVPSDIAVIMYTSGSTGIPKGVMISHGNIIACITGMAERVPNLNETDTYIGYLPLAHVLELSAELVCISHGCRIGYSSPQTLADQSTKIKKGSKGDTGVLKPTLMAAVPEIMDRIYKNVMTKVEEMSKFQKTLFVLAYNYKMEQLSKGYSTPLCDKLVFKRVRALLGGHTRLLLSGGAPLSAATQRFMNICLCCPVGQGYGLTETCGAGTISEAWDYSTGRVGAPLVCSEIQLKDWQEGGYYSTDKPNPRGEILIGGPNVTMGYYKNASKNQDDFYVDEKGQRWFCTGDIGEFHSDGCLKIIDRKKDLVKLQAGEYVSLGKVEAVLKNCSLIDNICAYANSEESYVISFVVPNQKQLMTLAEQKQVKGTWEELCNNVQMEKEVLRVITDAAISGKLERFEIPKKIRLSSEPWTPETGLVTDAFKLKRKELKSHYQEDIERMYGAASYNEGSCPSAETESHTGDALHLRYGLSSIAKGSQTPIMLHFHHKLPTRGAALLTALLCVSAAQAASLPRHYRLRGGDVDVQPSPDMMKALEYIENLKQRNEGRGEPADYDEVEKFRVLLQLATQQQQDEAAPGTLQRQDITAEQLMKTLLRSLQGEPRSSPATSRNNRRAYRHRTKETGTSQSAPADYTNTPRAHKKYPLMFEDEENTDASKRATEDLDEQYTPQSLANLRSIFDELGRMPMLQKRTVQEDEDQDEEVLSLRSQAYEDVAGGEEWVPMEEREETEELVNNSREEMDRAVDPESEEEVEEVQRRADQEEAHDDTKLVDYYLLKVLEMSDQSQKKRDLEGEQKKRLIRPSIVDPRTVKELLELSLKLHVPPQDLIDMLLTEELRKLHRDPQGSTRFSTTTGQTPKIRYFTRRLPVKNKVQPEDMDREDFLDIIGVETISNEYPVIQRPMKTPSPPDRISSLPALSSGPVRIPPPSGRRENLFLSELNKMPLKRQSDTDDEDDVEDEVTTYLAAKILTEYPNTINKRDTQAQLRGQFPFELYEKAMKDYLDQNEKRPITKRETEVTATENVNPTEMLKDALSDKTQAPQTINEEGENKEKVVAGM</sequence>
<organism evidence="10 11">
    <name type="scientific">Knipowitschia caucasica</name>
    <name type="common">Caucasian dwarf goby</name>
    <name type="synonym">Pomatoschistus caucasicus</name>
    <dbReference type="NCBI Taxonomy" id="637954"/>
    <lineage>
        <taxon>Eukaryota</taxon>
        <taxon>Metazoa</taxon>
        <taxon>Chordata</taxon>
        <taxon>Craniata</taxon>
        <taxon>Vertebrata</taxon>
        <taxon>Euteleostomi</taxon>
        <taxon>Actinopterygii</taxon>
        <taxon>Neopterygii</taxon>
        <taxon>Teleostei</taxon>
        <taxon>Neoteleostei</taxon>
        <taxon>Acanthomorphata</taxon>
        <taxon>Gobiaria</taxon>
        <taxon>Gobiiformes</taxon>
        <taxon>Gobioidei</taxon>
        <taxon>Gobiidae</taxon>
        <taxon>Gobiinae</taxon>
        <taxon>Knipowitschia</taxon>
    </lineage>
</organism>
<keyword evidence="6" id="KW-0443">Lipid metabolism</keyword>
<feature type="compositionally biased region" description="Polar residues" evidence="8">
    <location>
        <begin position="808"/>
        <end position="822"/>
    </location>
</feature>
<evidence type="ECO:0000256" key="8">
    <source>
        <dbReference type="SAM" id="MobiDB-lite"/>
    </source>
</evidence>
<dbReference type="SUPFAM" id="SSF56801">
    <property type="entry name" value="Acetyl-CoA synthetase-like"/>
    <property type="match status" value="1"/>
</dbReference>
<evidence type="ECO:0000259" key="9">
    <source>
        <dbReference type="Pfam" id="PF00501"/>
    </source>
</evidence>
<evidence type="ECO:0000256" key="4">
    <source>
        <dbReference type="ARBA" id="ARBA00022598"/>
    </source>
</evidence>
<feature type="compositionally biased region" description="Basic and acidic residues" evidence="8">
    <location>
        <begin position="921"/>
        <end position="930"/>
    </location>
</feature>
<feature type="compositionally biased region" description="Polar residues" evidence="8">
    <location>
        <begin position="1220"/>
        <end position="1229"/>
    </location>
</feature>
<comment type="subcellular location">
    <subcellularLocation>
        <location evidence="1">Secreted</location>
    </subcellularLocation>
</comment>
<evidence type="ECO:0000256" key="1">
    <source>
        <dbReference type="ARBA" id="ARBA00004613"/>
    </source>
</evidence>
<name>A0AAV2JUL9_KNICA</name>
<dbReference type="GO" id="GO:0005576">
    <property type="term" value="C:extracellular region"/>
    <property type="evidence" value="ECO:0007669"/>
    <property type="project" value="UniProtKB-SubCell"/>
</dbReference>
<evidence type="ECO:0000256" key="2">
    <source>
        <dbReference type="ARBA" id="ARBA00005723"/>
    </source>
</evidence>
<dbReference type="GO" id="GO:0005811">
    <property type="term" value="C:lipid droplet"/>
    <property type="evidence" value="ECO:0007669"/>
    <property type="project" value="TreeGrafter"/>
</dbReference>
<dbReference type="GO" id="GO:0035336">
    <property type="term" value="P:long-chain fatty-acyl-CoA metabolic process"/>
    <property type="evidence" value="ECO:0007669"/>
    <property type="project" value="TreeGrafter"/>
</dbReference>
<dbReference type="AlphaFoldDB" id="A0AAV2JUL9"/>
<dbReference type="InterPro" id="IPR000873">
    <property type="entry name" value="AMP-dep_synth/lig_dom"/>
</dbReference>
<dbReference type="GO" id="GO:0005783">
    <property type="term" value="C:endoplasmic reticulum"/>
    <property type="evidence" value="ECO:0007669"/>
    <property type="project" value="TreeGrafter"/>
</dbReference>
<protein>
    <recommendedName>
        <fullName evidence="7">long-chain-fatty-acid--CoA ligase</fullName>
        <ecNumber evidence="7">6.2.1.3</ecNumber>
    </recommendedName>
</protein>
<keyword evidence="11" id="KW-1185">Reference proteome</keyword>
<keyword evidence="5" id="KW-0276">Fatty acid metabolism</keyword>
<dbReference type="GO" id="GO:0030141">
    <property type="term" value="C:secretory granule"/>
    <property type="evidence" value="ECO:0007669"/>
    <property type="project" value="InterPro"/>
</dbReference>
<feature type="domain" description="AMP-dependent synthetase/ligase" evidence="9">
    <location>
        <begin position="36"/>
        <end position="450"/>
    </location>
</feature>
<dbReference type="InterPro" id="IPR001990">
    <property type="entry name" value="Granin"/>
</dbReference>
<dbReference type="PANTHER" id="PTHR43272">
    <property type="entry name" value="LONG-CHAIN-FATTY-ACID--COA LIGASE"/>
    <property type="match status" value="1"/>
</dbReference>
<dbReference type="GO" id="GO:0004467">
    <property type="term" value="F:long-chain fatty acid-CoA ligase activity"/>
    <property type="evidence" value="ECO:0007669"/>
    <property type="project" value="UniProtKB-EC"/>
</dbReference>
<dbReference type="GO" id="GO:0030182">
    <property type="term" value="P:neuron differentiation"/>
    <property type="evidence" value="ECO:0007669"/>
    <property type="project" value="TreeGrafter"/>
</dbReference>
<evidence type="ECO:0000313" key="10">
    <source>
        <dbReference type="EMBL" id="CAL1579742.1"/>
    </source>
</evidence>
<feature type="region of interest" description="Disordered" evidence="8">
    <location>
        <begin position="1215"/>
        <end position="1242"/>
    </location>
</feature>
<dbReference type="CDD" id="cd17639">
    <property type="entry name" value="LC_FACS_euk1"/>
    <property type="match status" value="1"/>
</dbReference>
<reference evidence="10 11" key="1">
    <citation type="submission" date="2024-04" db="EMBL/GenBank/DDBJ databases">
        <authorList>
            <person name="Waldvogel A.-M."/>
            <person name="Schoenle A."/>
        </authorList>
    </citation>
    <scope>NUCLEOTIDE SEQUENCE [LARGE SCALE GENOMIC DNA]</scope>
</reference>
<dbReference type="Gene3D" id="3.40.50.12780">
    <property type="entry name" value="N-terminal domain of ligase-like"/>
    <property type="match status" value="1"/>
</dbReference>
<evidence type="ECO:0000256" key="3">
    <source>
        <dbReference type="ARBA" id="ARBA00022525"/>
    </source>
</evidence>
<dbReference type="InterPro" id="IPR042099">
    <property type="entry name" value="ANL_N_sf"/>
</dbReference>
<proteinExistence type="inferred from homology"/>
<feature type="region of interest" description="Disordered" evidence="8">
    <location>
        <begin position="908"/>
        <end position="949"/>
    </location>
</feature>
<dbReference type="InterPro" id="IPR020845">
    <property type="entry name" value="AMP-binding_CS"/>
</dbReference>
<dbReference type="PROSITE" id="PS00455">
    <property type="entry name" value="AMP_BINDING"/>
    <property type="match status" value="1"/>
</dbReference>
<dbReference type="EC" id="6.2.1.3" evidence="7"/>
<keyword evidence="4" id="KW-0436">Ligase</keyword>
<accession>A0AAV2JUL9</accession>
<evidence type="ECO:0000256" key="6">
    <source>
        <dbReference type="ARBA" id="ARBA00023098"/>
    </source>
</evidence>
<feature type="region of interest" description="Disordered" evidence="8">
    <location>
        <begin position="781"/>
        <end position="823"/>
    </location>
</feature>
<evidence type="ECO:0000313" key="11">
    <source>
        <dbReference type="Proteomes" id="UP001497482"/>
    </source>
</evidence>
<feature type="compositionally biased region" description="Basic and acidic residues" evidence="8">
    <location>
        <begin position="1232"/>
        <end position="1242"/>
    </location>
</feature>
<keyword evidence="3" id="KW-0964">Secreted</keyword>
<dbReference type="EMBL" id="OZ035836">
    <property type="protein sequence ID" value="CAL1579742.1"/>
    <property type="molecule type" value="Genomic_DNA"/>
</dbReference>
<gene>
    <name evidence="10" type="ORF">KC01_LOCUS10727</name>
</gene>
<dbReference type="Pfam" id="PF00501">
    <property type="entry name" value="AMP-binding"/>
    <property type="match status" value="1"/>
</dbReference>
<dbReference type="PANTHER" id="PTHR43272:SF13">
    <property type="entry name" value="FATTY ACID COA LIGASE ACSL3"/>
    <property type="match status" value="1"/>
</dbReference>
<dbReference type="GO" id="GO:0005886">
    <property type="term" value="C:plasma membrane"/>
    <property type="evidence" value="ECO:0007669"/>
    <property type="project" value="TreeGrafter"/>
</dbReference>
<dbReference type="Pfam" id="PF01271">
    <property type="entry name" value="Granin"/>
    <property type="match status" value="1"/>
</dbReference>
<dbReference type="Proteomes" id="UP001497482">
    <property type="component" value="Chromosome 14"/>
</dbReference>
<feature type="compositionally biased region" description="Basic residues" evidence="8">
    <location>
        <begin position="796"/>
        <end position="805"/>
    </location>
</feature>
<comment type="similarity">
    <text evidence="2">Belongs to the chromogranin/secretogranin protein family.</text>
</comment>
<evidence type="ECO:0000256" key="7">
    <source>
        <dbReference type="ARBA" id="ARBA00026121"/>
    </source>
</evidence>
<evidence type="ECO:0000256" key="5">
    <source>
        <dbReference type="ARBA" id="ARBA00022832"/>
    </source>
</evidence>